<proteinExistence type="predicted"/>
<organism evidence="4 5">
    <name type="scientific">Sphingobium agri</name>
    <dbReference type="NCBI Taxonomy" id="2933566"/>
    <lineage>
        <taxon>Bacteria</taxon>
        <taxon>Pseudomonadati</taxon>
        <taxon>Pseudomonadota</taxon>
        <taxon>Alphaproteobacteria</taxon>
        <taxon>Sphingomonadales</taxon>
        <taxon>Sphingomonadaceae</taxon>
        <taxon>Sphingobium</taxon>
    </lineage>
</organism>
<evidence type="ECO:0000256" key="1">
    <source>
        <dbReference type="ARBA" id="ARBA00004167"/>
    </source>
</evidence>
<keyword evidence="5" id="KW-1185">Reference proteome</keyword>
<protein>
    <submittedName>
        <fullName evidence="4">Glycosyltransferase family 2 protein</fullName>
    </submittedName>
</protein>
<reference evidence="4 5" key="1">
    <citation type="submission" date="2022-04" db="EMBL/GenBank/DDBJ databases">
        <authorList>
            <person name="Huq M.A."/>
        </authorList>
    </citation>
    <scope>NUCLEOTIDE SEQUENCE [LARGE SCALE GENOMIC DNA]</scope>
    <source>
        <strain evidence="4 5">MAH-33</strain>
    </source>
</reference>
<sequence length="349" mass="39435">MEKPLSEYGKSTETISVDFDFLAIEEPKDPPLFKSQDASLKSVIVSSMRNEGLLITEWVAHYKVLGFDRIIIYSNSNDDLSGQMLDILHDAGIVEHIHNEVAPGLSPQMKAFRHAFYHNRTVAAAEWCTFLDADEFLIPVVENKIVGISDFIDVISQTYGADGVALNWRWFGGDTSFNLGDGLVMERFRTASWNDHVKTLFRLRAANSIAIHTPIYSQDAKVIGADGEARALPSASQSQQGSLLGQVNHYWNRTFVEFYVKRQRGRGAVGDGSKRDWADFFKWGVGSNGVDPWPDQDHLGKVKAEMSRIRKIDGYAEAEAEMIDLFQSLTQKEEIRRLYDEHRPVMLED</sequence>
<name>A0ABT0E1Y5_9SPHN</name>
<keyword evidence="3" id="KW-1133">Transmembrane helix</keyword>
<evidence type="ECO:0000256" key="3">
    <source>
        <dbReference type="ARBA" id="ARBA00022989"/>
    </source>
</evidence>
<accession>A0ABT0E1Y5</accession>
<keyword evidence="2" id="KW-0812">Transmembrane</keyword>
<evidence type="ECO:0000313" key="4">
    <source>
        <dbReference type="EMBL" id="MCK0533328.1"/>
    </source>
</evidence>
<dbReference type="PANTHER" id="PTHR21461">
    <property type="entry name" value="GLYCOSYLTRANSFERASE FAMILY 92 PROTEIN"/>
    <property type="match status" value="1"/>
</dbReference>
<dbReference type="EMBL" id="JALKHS010000020">
    <property type="protein sequence ID" value="MCK0533328.1"/>
    <property type="molecule type" value="Genomic_DNA"/>
</dbReference>
<dbReference type="Pfam" id="PF13704">
    <property type="entry name" value="Glyco_tranf_2_4"/>
    <property type="match status" value="1"/>
</dbReference>
<evidence type="ECO:0000313" key="5">
    <source>
        <dbReference type="Proteomes" id="UP001203512"/>
    </source>
</evidence>
<evidence type="ECO:0000256" key="2">
    <source>
        <dbReference type="ARBA" id="ARBA00022692"/>
    </source>
</evidence>
<dbReference type="PANTHER" id="PTHR21461:SF69">
    <property type="entry name" value="GLYCOSYLTRANSFERASE FAMILY 92 PROTEIN"/>
    <property type="match status" value="1"/>
</dbReference>
<dbReference type="RefSeq" id="WP_247234424.1">
    <property type="nucleotide sequence ID" value="NZ_JALKHS010000020.1"/>
</dbReference>
<gene>
    <name evidence="4" type="ORF">MU848_17190</name>
</gene>
<keyword evidence="3" id="KW-0472">Membrane</keyword>
<comment type="caution">
    <text evidence="4">The sequence shown here is derived from an EMBL/GenBank/DDBJ whole genome shotgun (WGS) entry which is preliminary data.</text>
</comment>
<comment type="subcellular location">
    <subcellularLocation>
        <location evidence="1">Membrane</location>
        <topology evidence="1">Single-pass membrane protein</topology>
    </subcellularLocation>
</comment>
<dbReference type="Proteomes" id="UP001203512">
    <property type="component" value="Unassembled WGS sequence"/>
</dbReference>